<protein>
    <submittedName>
        <fullName evidence="3">Uncharacterized protein</fullName>
    </submittedName>
</protein>
<dbReference type="VEuPathDB" id="TriTrypDB:TvY486_0502710"/>
<feature type="coiled-coil region" evidence="1">
    <location>
        <begin position="647"/>
        <end position="702"/>
    </location>
</feature>
<feature type="compositionally biased region" description="Basic and acidic residues" evidence="2">
    <location>
        <begin position="490"/>
        <end position="511"/>
    </location>
</feature>
<feature type="region of interest" description="Disordered" evidence="2">
    <location>
        <begin position="489"/>
        <end position="511"/>
    </location>
</feature>
<evidence type="ECO:0000313" key="3">
    <source>
        <dbReference type="EMBL" id="CCC48069.1"/>
    </source>
</evidence>
<feature type="compositionally biased region" description="Polar residues" evidence="2">
    <location>
        <begin position="281"/>
        <end position="293"/>
    </location>
</feature>
<keyword evidence="1" id="KW-0175">Coiled coil</keyword>
<proteinExistence type="predicted"/>
<feature type="coiled-coil region" evidence="1">
    <location>
        <begin position="132"/>
        <end position="254"/>
    </location>
</feature>
<name>G0TVV3_TRYVY</name>
<dbReference type="AlphaFoldDB" id="G0TVV3"/>
<feature type="compositionally biased region" description="Basic and acidic residues" evidence="2">
    <location>
        <begin position="26"/>
        <end position="35"/>
    </location>
</feature>
<feature type="coiled-coil region" evidence="1">
    <location>
        <begin position="557"/>
        <end position="621"/>
    </location>
</feature>
<feature type="region of interest" description="Disordered" evidence="2">
    <location>
        <begin position="26"/>
        <end position="53"/>
    </location>
</feature>
<gene>
    <name evidence="3" type="ORF">TVY486_0502710</name>
</gene>
<reference evidence="3" key="1">
    <citation type="journal article" date="2012" name="Proc. Natl. Acad. Sci. U.S.A.">
        <title>Antigenic diversity is generated by distinct evolutionary mechanisms in African trypanosome species.</title>
        <authorList>
            <person name="Jackson A.P."/>
            <person name="Berry A."/>
            <person name="Aslett M."/>
            <person name="Allison H.C."/>
            <person name="Burton P."/>
            <person name="Vavrova-Anderson J."/>
            <person name="Brown R."/>
            <person name="Browne H."/>
            <person name="Corton N."/>
            <person name="Hauser H."/>
            <person name="Gamble J."/>
            <person name="Gilderthorp R."/>
            <person name="Marcello L."/>
            <person name="McQuillan J."/>
            <person name="Otto T.D."/>
            <person name="Quail M.A."/>
            <person name="Sanders M.J."/>
            <person name="van Tonder A."/>
            <person name="Ginger M.L."/>
            <person name="Field M.C."/>
            <person name="Barry J.D."/>
            <person name="Hertz-Fowler C."/>
            <person name="Berriman M."/>
        </authorList>
    </citation>
    <scope>NUCLEOTIDE SEQUENCE</scope>
    <source>
        <strain evidence="3">Y486</strain>
    </source>
</reference>
<feature type="region of interest" description="Disordered" evidence="2">
    <location>
        <begin position="273"/>
        <end position="293"/>
    </location>
</feature>
<evidence type="ECO:0000256" key="2">
    <source>
        <dbReference type="SAM" id="MobiDB-lite"/>
    </source>
</evidence>
<sequence>MSSGDDGHSLTHLIWACGNVSVEKRLDGDKPDRSFSDGPGVTDTGTFETSGRGHQRVIVPECQVDRMVSKGRVPRGQRSPTSAVLNAHKNESTVPILGEGPLSRAALLRETQQQTNELRRCHELCCVQQAELSAVIEQRRELEDALMDARANARTEQGQYRALVAASAVEVSRLRTALDAKSRALQAMEDEFGELRRELKLANRAVELGREENKVLRQQQEGREMEVERLKLVNEELRAELDTCRRKCTDIEECYNGMKAEIEMRAIMFERGSAPDKSECSGASGTDDSSNDFGQSEAVVQALEWGFRATFLQQHEEVARHQVEMAAAEGSMELLRWHTSHAISLVNGQLRLLKHHGEQLVTTLADTAAQPERMSAFLKKETDYVDSIATLAEYVQSVTRQVKVIEAAVGNKLLEGTLQHRNVQQQLQSERSEHAEKLQAMQAAVQTAHDAHARIAEQLYDIRQRYTRLFHLTERHCRRLILVCSSAHPKNNDKRGPDASAVKDEELSRSGIVDSRDESSFIACVEAADWQLFQSPLNGSDAFSCEEILSPTQEARLNRLLRRSQEVSRRLARELRELRTTCDTEWKKEQQRLLSELGKERERHKASVKRLQASLKTVQESEANSRKQVEEMSRVAVSEQQDAVRRVESAEHEVQAVLRREAKIQSELEISQRQVDEQKQLVHRYEEEISLLEARLAAQREEHFDATVFRGRCEDLLNVTALLESRAQREERGQHILYELVRCCCSAMFAMTLRLGTVTAERTALCRAFESQDEERQSLRALLREMVKKWKESTATNSLKQLSVKLSVRSSLFAVSSAVIACVRMRRLATYSHRRRHVSFALDRKSTYVTPSPEAVVGLVPPACLIRFMGTVSPVAAHVIGSDGLMGPSLSAVVQLPPISELIDAFSSEQTGAEHSTSSVGASVERQRAMRQLCSLAKLDTSAEENQVYLTALSSPRVCGRVPRHCRNVRLGSGRARTSPLRCTLVEEMRALVEKTIEDLDTLNSERTREQKTVCDLLEEKQKLVTVLQGCEQRLTDLTQQLFESKQLLANEYVSREAYRKLQLQLEEAHRAFQEERATRRSIEDDNAKYLQRDVEMTRAVEQMRGEVRSLTIELAERDAAIQNVYGKPLLSLRPLYGIEEIRSGNTHGTTHGLSAGSLYVPRSVKISESTTSTSPQHSSCYTSTVELPVSLPGSSCVNPGMSPRSAGDGPFFATPPCTIHKGKNHSFVNRSAC</sequence>
<evidence type="ECO:0000256" key="1">
    <source>
        <dbReference type="SAM" id="Coils"/>
    </source>
</evidence>
<dbReference type="EMBL" id="HE573021">
    <property type="protein sequence ID" value="CCC48069.1"/>
    <property type="molecule type" value="Genomic_DNA"/>
</dbReference>
<accession>G0TVV3</accession>
<organism evidence="3">
    <name type="scientific">Trypanosoma vivax (strain Y486)</name>
    <dbReference type="NCBI Taxonomy" id="1055687"/>
    <lineage>
        <taxon>Eukaryota</taxon>
        <taxon>Discoba</taxon>
        <taxon>Euglenozoa</taxon>
        <taxon>Kinetoplastea</taxon>
        <taxon>Metakinetoplastina</taxon>
        <taxon>Trypanosomatida</taxon>
        <taxon>Trypanosomatidae</taxon>
        <taxon>Trypanosoma</taxon>
        <taxon>Duttonella</taxon>
    </lineage>
</organism>